<protein>
    <recommendedName>
        <fullName evidence="3">DUF5405 domain-containing protein</fullName>
    </recommendedName>
</protein>
<accession>A0A0K2D1M8</accession>
<dbReference type="RefSeq" id="YP_009206396.1">
    <property type="nucleotide sequence ID" value="NC_028887.1"/>
</dbReference>
<sequence>MEIYVGEKYKLTSDPMNVIINEKYEKKNKKNEVVGYDYKVVGYYANVSKALVALLHKDLRESEAKSVEDLLEAIDNAVEKILNREGEL</sequence>
<gene>
    <name evidence="1" type="ORF">AVESOBMORE_41</name>
</gene>
<proteinExistence type="predicted"/>
<dbReference type="GeneID" id="26633104"/>
<evidence type="ECO:0000313" key="1">
    <source>
        <dbReference type="EMBL" id="ALA13506.1"/>
    </source>
</evidence>
<dbReference type="KEGG" id="vg:26633104"/>
<organism evidence="1 2">
    <name type="scientific">Bacillus phage AvesoBmore</name>
    <dbReference type="NCBI Taxonomy" id="1698451"/>
    <lineage>
        <taxon>Viruses</taxon>
        <taxon>Duplodnaviria</taxon>
        <taxon>Heunggongvirae</taxon>
        <taxon>Uroviricota</taxon>
        <taxon>Caudoviricetes</taxon>
        <taxon>Herelleviridae</taxon>
        <taxon>Bastillevirinae</taxon>
        <taxon>Bequatrovirus</taxon>
        <taxon>Bequatrovirus avesobmore</taxon>
    </lineage>
</organism>
<reference evidence="1 2" key="1">
    <citation type="journal article" date="2015" name="Genome Announc.">
        <title>Genome Sequences of Two Bacillus cereus Group Bacteriophages, Eyuki and AvesoBmore.</title>
        <authorList>
            <person name="Erill I."/>
            <person name="Caruso S.M."/>
        </authorList>
    </citation>
    <scope>NUCLEOTIDE SEQUENCE [LARGE SCALE GENOMIC DNA]</scope>
</reference>
<keyword evidence="2" id="KW-1185">Reference proteome</keyword>
<name>A0A0K2D1M8_9CAUD</name>
<evidence type="ECO:0008006" key="3">
    <source>
        <dbReference type="Google" id="ProtNLM"/>
    </source>
</evidence>
<evidence type="ECO:0000313" key="2">
    <source>
        <dbReference type="Proteomes" id="UP000204647"/>
    </source>
</evidence>
<dbReference type="OrthoDB" id="17426at10239"/>
<dbReference type="Proteomes" id="UP000204647">
    <property type="component" value="Segment"/>
</dbReference>
<dbReference type="EMBL" id="KT307976">
    <property type="protein sequence ID" value="ALA13506.1"/>
    <property type="molecule type" value="Genomic_DNA"/>
</dbReference>